<comment type="caution">
    <text evidence="6">The sequence shown here is derived from an EMBL/GenBank/DDBJ whole genome shotgun (WGS) entry which is preliminary data.</text>
</comment>
<dbReference type="EMBL" id="CADEBC010000519">
    <property type="protein sequence ID" value="CAB3243117.1"/>
    <property type="molecule type" value="Genomic_DNA"/>
</dbReference>
<evidence type="ECO:0000256" key="2">
    <source>
        <dbReference type="ARBA" id="ARBA00022729"/>
    </source>
</evidence>
<dbReference type="GO" id="GO:0042302">
    <property type="term" value="F:structural constituent of cuticle"/>
    <property type="evidence" value="ECO:0007669"/>
    <property type="project" value="UniProtKB-UniRule"/>
</dbReference>
<feature type="compositionally biased region" description="Basic and acidic residues" evidence="4">
    <location>
        <begin position="387"/>
        <end position="405"/>
    </location>
</feature>
<evidence type="ECO:0000256" key="3">
    <source>
        <dbReference type="PROSITE-ProRule" id="PRU00497"/>
    </source>
</evidence>
<evidence type="ECO:0000256" key="5">
    <source>
        <dbReference type="SAM" id="SignalP"/>
    </source>
</evidence>
<feature type="signal peptide" evidence="5">
    <location>
        <begin position="1"/>
        <end position="21"/>
    </location>
</feature>
<organism evidence="6 7">
    <name type="scientific">Arctia plantaginis</name>
    <name type="common">Wood tiger moth</name>
    <name type="synonym">Phalaena plantaginis</name>
    <dbReference type="NCBI Taxonomy" id="874455"/>
    <lineage>
        <taxon>Eukaryota</taxon>
        <taxon>Metazoa</taxon>
        <taxon>Ecdysozoa</taxon>
        <taxon>Arthropoda</taxon>
        <taxon>Hexapoda</taxon>
        <taxon>Insecta</taxon>
        <taxon>Pterygota</taxon>
        <taxon>Neoptera</taxon>
        <taxon>Endopterygota</taxon>
        <taxon>Lepidoptera</taxon>
        <taxon>Glossata</taxon>
        <taxon>Ditrysia</taxon>
        <taxon>Noctuoidea</taxon>
        <taxon>Erebidae</taxon>
        <taxon>Arctiinae</taxon>
        <taxon>Arctia</taxon>
    </lineage>
</organism>
<keyword evidence="7" id="KW-1185">Reference proteome</keyword>
<dbReference type="AlphaFoldDB" id="A0A8S1AEJ5"/>
<dbReference type="PANTHER" id="PTHR12236:SF95">
    <property type="entry name" value="CUTICULAR PROTEIN 76BD, ISOFORM C-RELATED"/>
    <property type="match status" value="1"/>
</dbReference>
<dbReference type="GO" id="GO:0005615">
    <property type="term" value="C:extracellular space"/>
    <property type="evidence" value="ECO:0007669"/>
    <property type="project" value="TreeGrafter"/>
</dbReference>
<reference evidence="6 7" key="1">
    <citation type="submission" date="2020-04" db="EMBL/GenBank/DDBJ databases">
        <authorList>
            <person name="Wallbank WR R."/>
            <person name="Pardo Diaz C."/>
            <person name="Kozak K."/>
            <person name="Martin S."/>
            <person name="Jiggins C."/>
            <person name="Moest M."/>
            <person name="Warren A I."/>
            <person name="Byers J.R.P. K."/>
            <person name="Montejo-Kovacevich G."/>
            <person name="Yen C E."/>
        </authorList>
    </citation>
    <scope>NUCLEOTIDE SEQUENCE [LARGE SCALE GENOMIC DNA]</scope>
</reference>
<dbReference type="PROSITE" id="PS51155">
    <property type="entry name" value="CHIT_BIND_RR_2"/>
    <property type="match status" value="1"/>
</dbReference>
<evidence type="ECO:0000256" key="4">
    <source>
        <dbReference type="SAM" id="MobiDB-lite"/>
    </source>
</evidence>
<dbReference type="OrthoDB" id="7488025at2759"/>
<evidence type="ECO:0000256" key="1">
    <source>
        <dbReference type="ARBA" id="ARBA00022460"/>
    </source>
</evidence>
<name>A0A8S1AEJ5_ARCPL</name>
<feature type="compositionally biased region" description="Basic and acidic residues" evidence="4">
    <location>
        <begin position="343"/>
        <end position="371"/>
    </location>
</feature>
<dbReference type="InterPro" id="IPR031311">
    <property type="entry name" value="CHIT_BIND_RR_consensus"/>
</dbReference>
<evidence type="ECO:0000313" key="7">
    <source>
        <dbReference type="Proteomes" id="UP000494106"/>
    </source>
</evidence>
<feature type="compositionally biased region" description="Basic and acidic residues" evidence="4">
    <location>
        <begin position="310"/>
        <end position="327"/>
    </location>
</feature>
<dbReference type="Proteomes" id="UP000494106">
    <property type="component" value="Unassembled WGS sequence"/>
</dbReference>
<keyword evidence="2 5" id="KW-0732">Signal</keyword>
<dbReference type="GO" id="GO:0031012">
    <property type="term" value="C:extracellular matrix"/>
    <property type="evidence" value="ECO:0007669"/>
    <property type="project" value="TreeGrafter"/>
</dbReference>
<feature type="region of interest" description="Disordered" evidence="4">
    <location>
        <begin position="175"/>
        <end position="195"/>
    </location>
</feature>
<sequence length="465" mass="52214">MIVKKLMSLILGVSLIKAVSGASISNVFVERETSPTRYYPSSPPYGYTSAASPYHSQINALSGSVPVYTDLCVSPCVPGQTHNSPYATIPVIGSANEETNGYQYSYIVYDENTGDHKAQRELSDGAVVRGEYSFIQPDGYVRKVQYVADDLKGFNAVEKNYVPIALGDASQYEIKHNKHGPPCPDEKKASLKNPSAEELGDHLEKYTPEVEQHGQKHKNNEPGHELEIPFSHKHKYHEEHNASGKSHKEELEYSQERLKELKKILEKASGESIEHLDEESSKEKHKKSNKHQEKSEEVNQGNSDYRHKKSSSEESHDKHQEKNKKTSNEQSTEEFEDSVNNSPKKESKEEFSESSEDSKEDLIETYEKPKTESTVTLGSHKIKTKKVSKEKSSESESIEDSKETTNVHIKHKEAHDLVMSANKVFVPYYDVVRCLQASLRKSERGPAALSAASSPLTYLVLNKPC</sequence>
<dbReference type="PROSITE" id="PS00233">
    <property type="entry name" value="CHIT_BIND_RR_1"/>
    <property type="match status" value="1"/>
</dbReference>
<dbReference type="PRINTS" id="PR00947">
    <property type="entry name" value="CUTICLE"/>
</dbReference>
<gene>
    <name evidence="6" type="ORF">APLA_LOCUS9347</name>
</gene>
<proteinExistence type="predicted"/>
<protein>
    <submittedName>
        <fullName evidence="6">Uncharacterized protein</fullName>
    </submittedName>
</protein>
<feature type="compositionally biased region" description="Basic and acidic residues" evidence="4">
    <location>
        <begin position="269"/>
        <end position="282"/>
    </location>
</feature>
<dbReference type="Pfam" id="PF00379">
    <property type="entry name" value="Chitin_bind_4"/>
    <property type="match status" value="1"/>
</dbReference>
<dbReference type="InterPro" id="IPR051217">
    <property type="entry name" value="Insect_Cuticle_Struc_Prot"/>
</dbReference>
<feature type="region of interest" description="Disordered" evidence="4">
    <location>
        <begin position="269"/>
        <end position="405"/>
    </location>
</feature>
<dbReference type="InterPro" id="IPR000618">
    <property type="entry name" value="Insect_cuticle"/>
</dbReference>
<accession>A0A8S1AEJ5</accession>
<keyword evidence="1 3" id="KW-0193">Cuticle</keyword>
<dbReference type="PANTHER" id="PTHR12236">
    <property type="entry name" value="STRUCTURAL CONTITUENT OF CUTICLE"/>
    <property type="match status" value="1"/>
</dbReference>
<feature type="chain" id="PRO_5035902020" evidence="5">
    <location>
        <begin position="22"/>
        <end position="465"/>
    </location>
</feature>
<evidence type="ECO:0000313" key="6">
    <source>
        <dbReference type="EMBL" id="CAB3243117.1"/>
    </source>
</evidence>